<dbReference type="AlphaFoldDB" id="A0AAV5V328"/>
<reference evidence="1" key="1">
    <citation type="submission" date="2023-10" db="EMBL/GenBank/DDBJ databases">
        <title>Genome assembly of Pristionchus species.</title>
        <authorList>
            <person name="Yoshida K."/>
            <person name="Sommer R.J."/>
        </authorList>
    </citation>
    <scope>NUCLEOTIDE SEQUENCE</scope>
    <source>
        <strain evidence="1">RS5133</strain>
    </source>
</reference>
<evidence type="ECO:0000313" key="2">
    <source>
        <dbReference type="Proteomes" id="UP001432322"/>
    </source>
</evidence>
<comment type="caution">
    <text evidence="1">The sequence shown here is derived from an EMBL/GenBank/DDBJ whole genome shotgun (WGS) entry which is preliminary data.</text>
</comment>
<dbReference type="Proteomes" id="UP001432322">
    <property type="component" value="Unassembled WGS sequence"/>
</dbReference>
<accession>A0AAV5V328</accession>
<proteinExistence type="predicted"/>
<evidence type="ECO:0000313" key="1">
    <source>
        <dbReference type="EMBL" id="GMT12895.1"/>
    </source>
</evidence>
<organism evidence="1 2">
    <name type="scientific">Pristionchus fissidentatus</name>
    <dbReference type="NCBI Taxonomy" id="1538716"/>
    <lineage>
        <taxon>Eukaryota</taxon>
        <taxon>Metazoa</taxon>
        <taxon>Ecdysozoa</taxon>
        <taxon>Nematoda</taxon>
        <taxon>Chromadorea</taxon>
        <taxon>Rhabditida</taxon>
        <taxon>Rhabditina</taxon>
        <taxon>Diplogasteromorpha</taxon>
        <taxon>Diplogasteroidea</taxon>
        <taxon>Neodiplogasteridae</taxon>
        <taxon>Pristionchus</taxon>
    </lineage>
</organism>
<sequence length="201" mass="23313">SNSLHIDIDMPKRLMLLPSLNTLNKLPSTKILLDNDVQLYLNFPMADCKRFFKELAKLFLHESSLTFLTLKDIDGSTLSLLRYTLRNVRIICFTVYQEIMDEETINSLMSMSQTHNFCSFSAYAKNFATYQIQESVAKIAKFAPNIFLHDLKSSEENVYFGLDKSKWSNIFCEMRRANNKLHSLKIRNKSNKLFFSISSVP</sequence>
<feature type="non-terminal residue" evidence="1">
    <location>
        <position position="1"/>
    </location>
</feature>
<protein>
    <submittedName>
        <fullName evidence="1">Uncharacterized protein</fullName>
    </submittedName>
</protein>
<gene>
    <name evidence="1" type="ORF">PFISCL1PPCAC_4192</name>
</gene>
<keyword evidence="2" id="KW-1185">Reference proteome</keyword>
<dbReference type="EMBL" id="BTSY01000002">
    <property type="protein sequence ID" value="GMT12895.1"/>
    <property type="molecule type" value="Genomic_DNA"/>
</dbReference>
<name>A0AAV5V328_9BILA</name>